<dbReference type="Proteomes" id="UP000182894">
    <property type="component" value="Unassembled WGS sequence"/>
</dbReference>
<dbReference type="OrthoDB" id="6988900at2"/>
<evidence type="ECO:0000313" key="1">
    <source>
        <dbReference type="EMBL" id="SDJ19108.1"/>
    </source>
</evidence>
<reference evidence="2" key="1">
    <citation type="submission" date="2016-10" db="EMBL/GenBank/DDBJ databases">
        <authorList>
            <person name="Varghese N."/>
            <person name="Submissions S."/>
        </authorList>
    </citation>
    <scope>NUCLEOTIDE SEQUENCE [LARGE SCALE GENOMIC DNA]</scope>
    <source>
        <strain evidence="2">ATCC 700689</strain>
    </source>
</reference>
<proteinExistence type="predicted"/>
<gene>
    <name evidence="1" type="ORF">SAMN05216605_12319</name>
</gene>
<accession>A0A1G8RQ60</accession>
<keyword evidence="2" id="KW-1185">Reference proteome</keyword>
<protein>
    <submittedName>
        <fullName evidence="1">Uncharacterized protein</fullName>
    </submittedName>
</protein>
<evidence type="ECO:0000313" key="2">
    <source>
        <dbReference type="Proteomes" id="UP000182894"/>
    </source>
</evidence>
<dbReference type="EMBL" id="FNCO01000023">
    <property type="protein sequence ID" value="SDJ19108.1"/>
    <property type="molecule type" value="Genomic_DNA"/>
</dbReference>
<dbReference type="STRING" id="89065.SAMN05216605_12319"/>
<dbReference type="AlphaFoldDB" id="A0A1G8RQ60"/>
<dbReference type="RefSeq" id="WP_074758563.1">
    <property type="nucleotide sequence ID" value="NZ_FNCO01000023.1"/>
</dbReference>
<sequence length="132" mass="14482">MIKPAQPKPSQPVGKKIRIVLHNGDGKVTAFLSHADDVVERVATRALSGNALRQPSLKARSARAPHLLTVERELSELKKVVEALAVRSVAKDQPEYSFDVEGMTVLDADVAYRLLDNPPEPNDALRNLLALR</sequence>
<name>A0A1G8RQ60_9PSED</name>
<organism evidence="1 2">
    <name type="scientific">Pseudomonas abietaniphila</name>
    <dbReference type="NCBI Taxonomy" id="89065"/>
    <lineage>
        <taxon>Bacteria</taxon>
        <taxon>Pseudomonadati</taxon>
        <taxon>Pseudomonadota</taxon>
        <taxon>Gammaproteobacteria</taxon>
        <taxon>Pseudomonadales</taxon>
        <taxon>Pseudomonadaceae</taxon>
        <taxon>Pseudomonas</taxon>
    </lineage>
</organism>